<dbReference type="InterPro" id="IPR011335">
    <property type="entry name" value="Restrct_endonuc-II-like"/>
</dbReference>
<reference evidence="4" key="1">
    <citation type="submission" date="2016-10" db="EMBL/GenBank/DDBJ databases">
        <authorList>
            <person name="Varghese N."/>
            <person name="Submissions S."/>
        </authorList>
    </citation>
    <scope>NUCLEOTIDE SEQUENCE [LARGE SCALE GENOMIC DNA]</scope>
    <source>
        <strain evidence="4">DSM 5463</strain>
    </source>
</reference>
<organism evidence="3 4">
    <name type="scientific">Caloramator fervidus</name>
    <dbReference type="NCBI Taxonomy" id="29344"/>
    <lineage>
        <taxon>Bacteria</taxon>
        <taxon>Bacillati</taxon>
        <taxon>Bacillota</taxon>
        <taxon>Clostridia</taxon>
        <taxon>Eubacteriales</taxon>
        <taxon>Clostridiaceae</taxon>
        <taxon>Caloramator</taxon>
    </lineage>
</organism>
<comment type="similarity">
    <text evidence="1 2">Belongs to the UPF0102 family.</text>
</comment>
<evidence type="ECO:0000256" key="1">
    <source>
        <dbReference type="ARBA" id="ARBA00006738"/>
    </source>
</evidence>
<dbReference type="InterPro" id="IPR011856">
    <property type="entry name" value="tRNA_endonuc-like_dom_sf"/>
</dbReference>
<dbReference type="NCBIfam" id="NF009154">
    <property type="entry name" value="PRK12497.3-3"/>
    <property type="match status" value="1"/>
</dbReference>
<dbReference type="Pfam" id="PF02021">
    <property type="entry name" value="UPF0102"/>
    <property type="match status" value="1"/>
</dbReference>
<dbReference type="NCBIfam" id="TIGR00252">
    <property type="entry name" value="YraN family protein"/>
    <property type="match status" value="1"/>
</dbReference>
<dbReference type="AlphaFoldDB" id="A0A1H5XD29"/>
<keyword evidence="4" id="KW-1185">Reference proteome</keyword>
<sequence length="120" mass="13854">MNSKSNLGKIGEQIAVKYLINNGYYIIKRNFRTKFGEIDIIARDGKYLVFVEVKTRKGIKLGYPREAVDCFKQIKLKKLASLYLAQKKILSSYVRFDVIEVLLDAEQKVKSICLIKNAFE</sequence>
<dbReference type="NCBIfam" id="NF009150">
    <property type="entry name" value="PRK12497.1-3"/>
    <property type="match status" value="1"/>
</dbReference>
<dbReference type="HAMAP" id="MF_00048">
    <property type="entry name" value="UPF0102"/>
    <property type="match status" value="1"/>
</dbReference>
<keyword evidence="3" id="KW-0255">Endonuclease</keyword>
<accession>A0A1H5XD29</accession>
<dbReference type="Gene3D" id="3.40.1350.10">
    <property type="match status" value="1"/>
</dbReference>
<dbReference type="InterPro" id="IPR003509">
    <property type="entry name" value="UPF0102_YraN-like"/>
</dbReference>
<dbReference type="GO" id="GO:0004519">
    <property type="term" value="F:endonuclease activity"/>
    <property type="evidence" value="ECO:0007669"/>
    <property type="project" value="UniProtKB-KW"/>
</dbReference>
<proteinExistence type="inferred from homology"/>
<dbReference type="EMBL" id="FNUK01000028">
    <property type="protein sequence ID" value="SEG09116.1"/>
    <property type="molecule type" value="Genomic_DNA"/>
</dbReference>
<evidence type="ECO:0000313" key="4">
    <source>
        <dbReference type="Proteomes" id="UP000242850"/>
    </source>
</evidence>
<dbReference type="PANTHER" id="PTHR34039">
    <property type="entry name" value="UPF0102 PROTEIN YRAN"/>
    <property type="match status" value="1"/>
</dbReference>
<dbReference type="CDD" id="cd20736">
    <property type="entry name" value="PoNe_Nuclease"/>
    <property type="match status" value="1"/>
</dbReference>
<keyword evidence="3" id="KW-0540">Nuclease</keyword>
<dbReference type="SUPFAM" id="SSF52980">
    <property type="entry name" value="Restriction endonuclease-like"/>
    <property type="match status" value="1"/>
</dbReference>
<protein>
    <recommendedName>
        <fullName evidence="2">UPF0102 protein SAMN05660865_01718</fullName>
    </recommendedName>
</protein>
<name>A0A1H5XD29_9CLOT</name>
<dbReference type="GO" id="GO:0003676">
    <property type="term" value="F:nucleic acid binding"/>
    <property type="evidence" value="ECO:0007669"/>
    <property type="project" value="InterPro"/>
</dbReference>
<dbReference type="Proteomes" id="UP000242850">
    <property type="component" value="Unassembled WGS sequence"/>
</dbReference>
<evidence type="ECO:0000313" key="3">
    <source>
        <dbReference type="EMBL" id="SEG09116.1"/>
    </source>
</evidence>
<dbReference type="OrthoDB" id="9802516at2"/>
<keyword evidence="3" id="KW-0378">Hydrolase</keyword>
<dbReference type="RefSeq" id="WP_103896632.1">
    <property type="nucleotide sequence ID" value="NZ_FNUK01000028.1"/>
</dbReference>
<gene>
    <name evidence="3" type="ORF">SAMN05660865_01718</name>
</gene>
<evidence type="ECO:0000256" key="2">
    <source>
        <dbReference type="HAMAP-Rule" id="MF_00048"/>
    </source>
</evidence>
<dbReference type="PANTHER" id="PTHR34039:SF1">
    <property type="entry name" value="UPF0102 PROTEIN YRAN"/>
    <property type="match status" value="1"/>
</dbReference>